<reference evidence="23" key="1">
    <citation type="submission" date="2025-08" db="UniProtKB">
        <authorList>
            <consortium name="Ensembl"/>
        </authorList>
    </citation>
    <scope>IDENTIFICATION</scope>
</reference>
<dbReference type="FunFam" id="1.10.150.50:FF:000006">
    <property type="entry name" value="SH3 and multiple ankyrin repeat domains protein 2"/>
    <property type="match status" value="1"/>
</dbReference>
<dbReference type="InterPro" id="IPR041489">
    <property type="entry name" value="PDZ_6"/>
</dbReference>
<dbReference type="SUPFAM" id="SSF50156">
    <property type="entry name" value="PDZ domain-like"/>
    <property type="match status" value="1"/>
</dbReference>
<feature type="compositionally biased region" description="Pro residues" evidence="19">
    <location>
        <begin position="2093"/>
        <end position="2105"/>
    </location>
</feature>
<dbReference type="FunFam" id="2.30.42.10:FF:000018">
    <property type="entry name" value="SH3 and multiple ankyrin repeat domains protein 2"/>
    <property type="match status" value="1"/>
</dbReference>
<feature type="compositionally biased region" description="Polar residues" evidence="19">
    <location>
        <begin position="2396"/>
        <end position="2405"/>
    </location>
</feature>
<feature type="compositionally biased region" description="Polar residues" evidence="19">
    <location>
        <begin position="2347"/>
        <end position="2357"/>
    </location>
</feature>
<dbReference type="InterPro" id="IPR013761">
    <property type="entry name" value="SAM/pointed_sf"/>
</dbReference>
<dbReference type="GeneTree" id="ENSGT00940000153561"/>
<protein>
    <recommendedName>
        <fullName evidence="14">SH3 and multiple ankyrin repeat domains protein 3</fullName>
    </recommendedName>
    <alternativeName>
        <fullName evidence="15">Proline-rich synapse-associated protein 2</fullName>
    </alternativeName>
</protein>
<keyword evidence="4" id="KW-0488">Methylation</keyword>
<dbReference type="InterPro" id="IPR002110">
    <property type="entry name" value="Ankyrin_rpt"/>
</dbReference>
<dbReference type="CDD" id="cd09506">
    <property type="entry name" value="SAM_Shank1_2_3"/>
    <property type="match status" value="1"/>
</dbReference>
<evidence type="ECO:0000256" key="7">
    <source>
        <dbReference type="ARBA" id="ARBA00022737"/>
    </source>
</evidence>
<dbReference type="SMART" id="SM00248">
    <property type="entry name" value="ANK"/>
    <property type="match status" value="5"/>
</dbReference>
<dbReference type="CDD" id="cd06746">
    <property type="entry name" value="PDZ_SHANK1_3-like"/>
    <property type="match status" value="1"/>
</dbReference>
<evidence type="ECO:0000256" key="13">
    <source>
        <dbReference type="ARBA" id="ARBA00034105"/>
    </source>
</evidence>
<sequence length="2565" mass="283015">MLLPFPLFLQSHSCNSCYSCSRHSCYSHYCYSHIPIPAIPAIPIPSIPVFPFLVFPFPPFPHSDSSYSCYSHSSILAFPFPLFLLFPFPLFPHSHSHRSHTPIPAIPALPFPPFPHSHSHHSHIPIPAIAVFPFPPFPYSHSHHSHTPIPTIPTLQFPPFPHSHSRHSRTPIPAILTFPFLPFQHSHSRHLHISIPAIPTLPFPHSHIPIPTFPFPPFPHSHSHTPIPAIPALPFPPYPHSHYRCSHIPIPSIPTIPALPLPPFPLSHSHHSHFPIPAIPALPFPLFPHSHSRRSHTPIPSVPTFPFPPFPHSHSAIPTFPFPPFQHSHSRHLHISIPAIPTFPFPPFPLSHSRHSCIPIPTIHTFPFPPFPHSIPTIPALPHPPSPHSHSCTPIPIFPFPHSHSHHSHFPIPATPIFPFLPFPHSHSCRSHFPIPTIPTFPFPPFPHSHSHHSHTPIPTFPFPPFPHSHSHRSHIPIPAIPTFPFSPFLHSHSHHSCIPTPVILLLPFRPFLHSHSRRSCTPIPTIPTFPFPPFPHSHSRHFCTPIPTIPTLPFPHSHSHFPIPTFPFPPFPHSHSRHFCIPTPAILLLPFRLFPHSHSRHSRTPTTAIPAFPFPPFPHSHSCHLHIPTPTIPTFPFPPFPHSHSLHSRTPIPAIPTFPFLPFPHFPSRHSHFPIPALPFPPFPLSHSHHSHIPFPTIPALPFPHSHSRHSHTLFSAIPTFPFPPFPHSHSRYSHIPIPTFPFLPFPHSHSRRSHTPIPAIPAFPLLLFSYSHSGYFCTPIPTIPTIPTFPFPLFPHSHSCHSHFPIPTIPALPFPPPPHFHSCYSYIPAVPTFPFPPFPHSHSHIPIPTFPFLPYPHSHSHIPGADTAFHAHPQKCLRLNPEVPVWVSKQRILCTLNHSLKDVLNYGLFQPACNGRAGKFLDEERLLREYPPSPDTPLPYLEFRYKRRVYSQPLLDDKQFAKLHTKANLKKFMEYVQMLNSEKVCRLLEKGLDPNFHDPDTGECPLTAAAQLELSSEMIKALRNGGAHLDFRTREGMTALHKAVRCRNHTALLTLLDLGASPDYKDSRGLTPLYHSAMVGGDPYCCELLLHDHARLGCVDENGWQEIHQACRYGHVQHLEHLLFYGADMTAQNASGNTALHICALYNQESCARVLLFRGASKEIRNYNSQTAFQVAIIAGNFELAEIIKTHKESDVVPFRETPSYTKRRRLLGSGGLASPRVLQRSASDNNLKAESRASYSPVPSLRSLPPQLLVQMQEIRTRSRIWDRDQERDLGSGPAAGSGIGTRSGSGIPAGPAAPPAGPGTEPAPHAAPAPLRGPKRKLYSAVPGRKFIVVKSYAPQGDGEIQLNRGEAVKVLSIGEGGFWEGSVKGRSGWFPAECVEEVQMRQYDSRQETREDRTKRLFRHYTVGSYDNFTSHSDYIIEEKTAVLQKREHEGFGFVLRGAKAETPIEEFTPTPAFPALQYLESVDVEGVAWRAGLRTGDFLIEVNGVNVVKVGHKQVVALIRQGGNHLLMKVVSVSRKPDSEEGSRKKAPPPPKRAPSTTLTLRSKSMTAELEELGKAEKLDEILAATEPALRAELVEADSRAATVKQRPTSRRITPAEISVSQREFRGNGETHPQLPRFPCFPGEDEKLAASLLDGKFPRSTSMTDTVREGHGIPPPPQTAPPPPPSPYYFDTGPPPSFSPPPPPGRAYDTIRSSFKPGLEAKLHGLPQVLSAAEMYDQARGSMPYPERQKRARSMIILQDSSHLPVEPTEIPRPGPAVTPPEKLKRKGRVIDNPYANMGQFNVSLFAPTKPQRKKSPLVKQLQVEDAQERAALAITGGYSSREPSPTRRSHRLDYQHHPGIAQVEAAGLPFATAIAAGVMKDRDRRLDERRKSTVFLSVGAIEGPAPGGSEMPSLQQSRSIDERLLGSRDVLLPSPVSALKPLISSSSSTFIHPLTGKPLDPNSPLALALAARERALSTQVPSRSPTPIHSPDSDRAAPLFVDIQTKEPDRGDLESLVSPAYSPGGKVVMAMRAEPPGKEEKKPEDKKSMIISIVDTSQQKTAGLIMVHATSNGQDEIGLEIKEESPAVPEVCAEPAESPKAEPQPSPVGKPPASPASEKALGQGSSEEEVEPYTVTLPPAQLSSSDEETREELAKIGLVPPPDEFANGVLVTTPGTPVSHLAAPGTPSLPAAAVAPSPPGATPSGKPSDAPAAPESAADSGVEEVDTRSSSDHHLETTSTISTVSSMSTLSSESGEPTDTYTSFADGQTFLLEKPPVPPKPKLKSQLSKGPVTFRDPLLKQSSDSELISQHHAATLAATSAARPRYLFQRRSKLWGDPMESRPGHGAEEDKPTVISELSSRLQQLNKDTRSLGEEPAGSTLDPGKKSPVVAARLFSSLGELSTISQRSSGTTFTVRPGSRYPVTRRTPSPVKPAALERPEPLSTVRPYGLTPPTILKSSSLSIPHEPKEVRFVVRSVSARSRSPSPSPSPGPPLHTLHPPRPFMQKPLHLWNKYDVGDWLESINLVEHRDKFEDHEIEGTHLPALTKEDFVELGVTRVGHRMNIERALKQLVDS</sequence>
<keyword evidence="8" id="KW-0770">Synapse</keyword>
<reference evidence="23" key="2">
    <citation type="submission" date="2025-09" db="UniProtKB">
        <authorList>
            <consortium name="Ensembl"/>
        </authorList>
    </citation>
    <scope>IDENTIFICATION</scope>
</reference>
<evidence type="ECO:0000256" key="5">
    <source>
        <dbReference type="ARBA" id="ARBA00022490"/>
    </source>
</evidence>
<dbReference type="PROSITE" id="PS50105">
    <property type="entry name" value="SAM_DOMAIN"/>
    <property type="match status" value="1"/>
</dbReference>
<dbReference type="PROSITE" id="PS50106">
    <property type="entry name" value="PDZ"/>
    <property type="match status" value="1"/>
</dbReference>
<dbReference type="GO" id="GO:0014069">
    <property type="term" value="C:postsynaptic density"/>
    <property type="evidence" value="ECO:0007669"/>
    <property type="project" value="UniProtKB-SubCell"/>
</dbReference>
<feature type="compositionally biased region" description="Basic and acidic residues" evidence="19">
    <location>
        <begin position="2216"/>
        <end position="2227"/>
    </location>
</feature>
<dbReference type="Gene3D" id="1.25.40.20">
    <property type="entry name" value="Ankyrin repeat-containing domain"/>
    <property type="match status" value="1"/>
</dbReference>
<evidence type="ECO:0000256" key="16">
    <source>
        <dbReference type="ARBA" id="ARBA00093578"/>
    </source>
</evidence>
<feature type="repeat" description="ANK" evidence="17">
    <location>
        <begin position="1104"/>
        <end position="1136"/>
    </location>
</feature>
<feature type="region of interest" description="Disordered" evidence="19">
    <location>
        <begin position="2467"/>
        <end position="2491"/>
    </location>
</feature>
<feature type="compositionally biased region" description="Low complexity" evidence="19">
    <location>
        <begin position="2193"/>
        <end position="2211"/>
    </location>
</feature>
<feature type="compositionally biased region" description="Low complexity" evidence="19">
    <location>
        <begin position="2228"/>
        <end position="2245"/>
    </location>
</feature>
<feature type="region of interest" description="Disordered" evidence="19">
    <location>
        <begin position="2326"/>
        <end position="2379"/>
    </location>
</feature>
<feature type="domain" description="PDZ" evidence="22">
    <location>
        <begin position="1430"/>
        <end position="1524"/>
    </location>
</feature>
<dbReference type="PANTHER" id="PTHR24135:SF4">
    <property type="entry name" value="SH3 AND MULTIPLE ANKYRIN REPEAT DOMAINS PROTEIN 3"/>
    <property type="match status" value="1"/>
</dbReference>
<dbReference type="GO" id="GO:0030160">
    <property type="term" value="F:synaptic receptor adaptor activity"/>
    <property type="evidence" value="ECO:0007669"/>
    <property type="project" value="TreeGrafter"/>
</dbReference>
<name>A0A674GG34_TAEGU</name>
<dbReference type="Pfam" id="PF00536">
    <property type="entry name" value="SAM_1"/>
    <property type="match status" value="1"/>
</dbReference>
<dbReference type="InParanoid" id="A0A674GG34"/>
<evidence type="ECO:0000256" key="9">
    <source>
        <dbReference type="ARBA" id="ARBA00023043"/>
    </source>
</evidence>
<keyword evidence="7" id="KW-0677">Repeat</keyword>
<dbReference type="FunFam" id="1.25.40.20:FF:000064">
    <property type="entry name" value="SH3 and multiple ankyrin repeat domains protein 3"/>
    <property type="match status" value="1"/>
</dbReference>
<dbReference type="Gene3D" id="2.30.42.10">
    <property type="match status" value="1"/>
</dbReference>
<dbReference type="GO" id="GO:0045211">
    <property type="term" value="C:postsynaptic membrane"/>
    <property type="evidence" value="ECO:0007669"/>
    <property type="project" value="TreeGrafter"/>
</dbReference>
<feature type="compositionally biased region" description="Basic and acidic residues" evidence="19">
    <location>
        <begin position="2330"/>
        <end position="2343"/>
    </location>
</feature>
<dbReference type="FunFam" id="1.25.40.20:FF:000048">
    <property type="entry name" value="SH3 and multiple ankyrin repeat domains protein 3"/>
    <property type="match status" value="1"/>
</dbReference>
<feature type="region of interest" description="Disordered" evidence="19">
    <location>
        <begin position="1524"/>
        <end position="1548"/>
    </location>
</feature>
<dbReference type="Pfam" id="PF07653">
    <property type="entry name" value="SH3_2"/>
    <property type="match status" value="1"/>
</dbReference>
<organism evidence="23 24">
    <name type="scientific">Taeniopygia guttata</name>
    <name type="common">Zebra finch</name>
    <name type="synonym">Poephila guttata</name>
    <dbReference type="NCBI Taxonomy" id="59729"/>
    <lineage>
        <taxon>Eukaryota</taxon>
        <taxon>Metazoa</taxon>
        <taxon>Chordata</taxon>
        <taxon>Craniata</taxon>
        <taxon>Vertebrata</taxon>
        <taxon>Euteleostomi</taxon>
        <taxon>Archelosauria</taxon>
        <taxon>Archosauria</taxon>
        <taxon>Dinosauria</taxon>
        <taxon>Saurischia</taxon>
        <taxon>Theropoda</taxon>
        <taxon>Coelurosauria</taxon>
        <taxon>Aves</taxon>
        <taxon>Neognathae</taxon>
        <taxon>Neoaves</taxon>
        <taxon>Telluraves</taxon>
        <taxon>Australaves</taxon>
        <taxon>Passeriformes</taxon>
        <taxon>Passeroidea</taxon>
        <taxon>Estrildidae</taxon>
        <taxon>Estrildinae</taxon>
        <taxon>Taeniopygia</taxon>
    </lineage>
</organism>
<dbReference type="InterPro" id="IPR036034">
    <property type="entry name" value="PDZ_sf"/>
</dbReference>
<feature type="region of interest" description="Disordered" evidence="19">
    <location>
        <begin position="1267"/>
        <end position="1324"/>
    </location>
</feature>
<dbReference type="Pfam" id="PF17820">
    <property type="entry name" value="PDZ_6"/>
    <property type="match status" value="1"/>
</dbReference>
<comment type="subcellular location">
    <subcellularLocation>
        <location evidence="2">Cell projection</location>
        <location evidence="2">Dendritic spine</location>
    </subcellularLocation>
    <subcellularLocation>
        <location evidence="1">Cytoplasm</location>
    </subcellularLocation>
    <subcellularLocation>
        <location evidence="13">Postsynaptic density</location>
    </subcellularLocation>
</comment>
<dbReference type="InterPro" id="IPR051569">
    <property type="entry name" value="SHANK"/>
</dbReference>
<dbReference type="InterPro" id="IPR001660">
    <property type="entry name" value="SAM"/>
</dbReference>
<dbReference type="GO" id="GO:0035255">
    <property type="term" value="F:ionotropic glutamate receptor binding"/>
    <property type="evidence" value="ECO:0007669"/>
    <property type="project" value="TreeGrafter"/>
</dbReference>
<dbReference type="OMA" id="VENTYAN"/>
<dbReference type="GO" id="GO:0003779">
    <property type="term" value="F:actin binding"/>
    <property type="evidence" value="ECO:0007669"/>
    <property type="project" value="UniProtKB-KW"/>
</dbReference>
<dbReference type="InterPro" id="IPR001452">
    <property type="entry name" value="SH3_domain"/>
</dbReference>
<evidence type="ECO:0000256" key="11">
    <source>
        <dbReference type="ARBA" id="ARBA00023203"/>
    </source>
</evidence>
<evidence type="ECO:0000256" key="6">
    <source>
        <dbReference type="ARBA" id="ARBA00022553"/>
    </source>
</evidence>
<feature type="region of interest" description="Disordered" evidence="19">
    <location>
        <begin position="2076"/>
        <end position="2289"/>
    </location>
</feature>
<feature type="domain" description="SAM" evidence="21">
    <location>
        <begin position="2502"/>
        <end position="2565"/>
    </location>
</feature>
<feature type="region of interest" description="Disordered" evidence="19">
    <location>
        <begin position="1644"/>
        <end position="1701"/>
    </location>
</feature>
<feature type="compositionally biased region" description="Low complexity" evidence="19">
    <location>
        <begin position="1306"/>
        <end position="1320"/>
    </location>
</feature>
<evidence type="ECO:0000256" key="15">
    <source>
        <dbReference type="ARBA" id="ARBA00081309"/>
    </source>
</evidence>
<evidence type="ECO:0000259" key="22">
    <source>
        <dbReference type="PROSITE" id="PS50106"/>
    </source>
</evidence>
<evidence type="ECO:0000256" key="17">
    <source>
        <dbReference type="PROSITE-ProRule" id="PRU00023"/>
    </source>
</evidence>
<keyword evidence="5" id="KW-0963">Cytoplasm</keyword>
<feature type="compositionally biased region" description="Pro residues" evidence="19">
    <location>
        <begin position="1663"/>
        <end position="1695"/>
    </location>
</feature>
<evidence type="ECO:0000313" key="24">
    <source>
        <dbReference type="Proteomes" id="UP000007754"/>
    </source>
</evidence>
<dbReference type="FunFam" id="3.10.20.90:FF:000029">
    <property type="entry name" value="SH3 and multiple ankyrin repeat domains protein 1"/>
    <property type="match status" value="1"/>
</dbReference>
<evidence type="ECO:0000256" key="12">
    <source>
        <dbReference type="ARBA" id="ARBA00023273"/>
    </source>
</evidence>
<dbReference type="SMART" id="SM00228">
    <property type="entry name" value="PDZ"/>
    <property type="match status" value="1"/>
</dbReference>
<keyword evidence="11" id="KW-0009">Actin-binding</keyword>
<dbReference type="Ensembl" id="ENSTGUT00000022393.1">
    <property type="protein sequence ID" value="ENSTGUP00000021779.1"/>
    <property type="gene ID" value="ENSTGUG00000029708.1"/>
</dbReference>
<evidence type="ECO:0000259" key="21">
    <source>
        <dbReference type="PROSITE" id="PS50105"/>
    </source>
</evidence>
<evidence type="ECO:0000256" key="8">
    <source>
        <dbReference type="ARBA" id="ARBA00023018"/>
    </source>
</evidence>
<feature type="repeat" description="ANK" evidence="17">
    <location>
        <begin position="1037"/>
        <end position="1069"/>
    </location>
</feature>
<dbReference type="SMART" id="SM00454">
    <property type="entry name" value="SAM"/>
    <property type="match status" value="1"/>
</dbReference>
<dbReference type="Proteomes" id="UP000007754">
    <property type="component" value="Unplaced"/>
</dbReference>
<keyword evidence="24" id="KW-1185">Reference proteome</keyword>
<comment type="subunit">
    <text evidence="16">May homomultimerize via its SAM domain. Interacts with BAIAP2, DBNL and SLC17A7/VGLUT1. Interacts with DLGAP1/GKAP, GRM1/MGLUR1, GRM5/MGLUR5 and LZTS3 C-termini via its PDZ domain. Interacts with ABI1, HOMER1, HOMER2, HOMER3 and CTTN/cortactin SH3 domain. Is part of a complex with DLG4/PSD-95 and DLGAP1/GKAP. Interacts (via PDZ domain) with the GRIA1 subunit of the AMPA receptor (via PDZ-binding motif). Interacts with WASF1 and CYFIP2; the interactions mediate the association of SHANK3 with the WAVE1 complex. Interacts with ARPC2; the interaction probably mediates the association of SHANK3 with the Arp2/3 complex. Interacts (via ANK repeats) with SHARPIN and SPTAN1. Interacts (via PDZ domain) with ARHGAP44 (probably via PDZ-binding motif); the interaction takes place in dendritic spines and promotes GRIA1 exocytosis. Interacts with CAMK2A. Interacts with DIP2A. Interacts with ADGRL3.</text>
</comment>
<dbReference type="SUPFAM" id="SSF47769">
    <property type="entry name" value="SAM/Pointed domain"/>
    <property type="match status" value="1"/>
</dbReference>
<feature type="region of interest" description="Disordered" evidence="19">
    <location>
        <begin position="2396"/>
        <end position="2439"/>
    </location>
</feature>
<dbReference type="SUPFAM" id="SSF50044">
    <property type="entry name" value="SH3-domain"/>
    <property type="match status" value="1"/>
</dbReference>
<dbReference type="Pfam" id="PF12796">
    <property type="entry name" value="Ank_2"/>
    <property type="match status" value="2"/>
</dbReference>
<keyword evidence="12" id="KW-0966">Cell projection</keyword>
<feature type="compositionally biased region" description="Polar residues" evidence="19">
    <location>
        <begin position="2246"/>
        <end position="2257"/>
    </location>
</feature>
<dbReference type="InterPro" id="IPR036770">
    <property type="entry name" value="Ankyrin_rpt-contain_sf"/>
</dbReference>
<evidence type="ECO:0000256" key="3">
    <source>
        <dbReference type="ARBA" id="ARBA00022443"/>
    </source>
</evidence>
<evidence type="ECO:0000256" key="10">
    <source>
        <dbReference type="ARBA" id="ARBA00023054"/>
    </source>
</evidence>
<evidence type="ECO:0000256" key="4">
    <source>
        <dbReference type="ARBA" id="ARBA00022481"/>
    </source>
</evidence>
<feature type="compositionally biased region" description="Gly residues" evidence="19">
    <location>
        <begin position="1281"/>
        <end position="1291"/>
    </location>
</feature>
<evidence type="ECO:0000256" key="1">
    <source>
        <dbReference type="ARBA" id="ARBA00004496"/>
    </source>
</evidence>
<accession>A0A674GG34</accession>
<dbReference type="GO" id="GO:0005737">
    <property type="term" value="C:cytoplasm"/>
    <property type="evidence" value="ECO:0007669"/>
    <property type="project" value="UniProtKB-SubCell"/>
</dbReference>
<keyword evidence="10" id="KW-0175">Coiled coil</keyword>
<evidence type="ECO:0000313" key="23">
    <source>
        <dbReference type="Ensembl" id="ENSTGUP00000021779.1"/>
    </source>
</evidence>
<dbReference type="Gene3D" id="1.10.150.50">
    <property type="entry name" value="Transcription Factor, Ets-1"/>
    <property type="match status" value="1"/>
</dbReference>
<evidence type="ECO:0000259" key="20">
    <source>
        <dbReference type="PROSITE" id="PS50002"/>
    </source>
</evidence>
<evidence type="ECO:0000256" key="2">
    <source>
        <dbReference type="ARBA" id="ARBA00004552"/>
    </source>
</evidence>
<keyword evidence="3 18" id="KW-0728">SH3 domain</keyword>
<dbReference type="GO" id="GO:0043197">
    <property type="term" value="C:dendritic spine"/>
    <property type="evidence" value="ECO:0007669"/>
    <property type="project" value="UniProtKB-SubCell"/>
</dbReference>
<keyword evidence="6" id="KW-0597">Phosphoprotein</keyword>
<dbReference type="InterPro" id="IPR036028">
    <property type="entry name" value="SH3-like_dom_sf"/>
</dbReference>
<feature type="repeat" description="ANK" evidence="17">
    <location>
        <begin position="1137"/>
        <end position="1169"/>
    </location>
</feature>
<evidence type="ECO:0000256" key="14">
    <source>
        <dbReference type="ARBA" id="ARBA00070353"/>
    </source>
</evidence>
<feature type="domain" description="SH3" evidence="20">
    <location>
        <begin position="1330"/>
        <end position="1389"/>
    </location>
</feature>
<dbReference type="Gene3D" id="2.30.30.40">
    <property type="entry name" value="SH3 Domains"/>
    <property type="match status" value="1"/>
</dbReference>
<dbReference type="PROSITE" id="PS50002">
    <property type="entry name" value="SH3"/>
    <property type="match status" value="1"/>
</dbReference>
<proteinExistence type="predicted"/>
<evidence type="ECO:0000256" key="19">
    <source>
        <dbReference type="SAM" id="MobiDB-lite"/>
    </source>
</evidence>
<dbReference type="PANTHER" id="PTHR24135">
    <property type="entry name" value="SH3 AND MULTIPLE ANKYRIN REPEAT DOMAINS PROTEIN"/>
    <property type="match status" value="1"/>
</dbReference>
<dbReference type="FunFam" id="2.30.30.40:FF:000025">
    <property type="entry name" value="SH3 and multiple ankyrin repeat domains protein 2"/>
    <property type="match status" value="1"/>
</dbReference>
<dbReference type="SUPFAM" id="SSF48403">
    <property type="entry name" value="Ankyrin repeat"/>
    <property type="match status" value="1"/>
</dbReference>
<dbReference type="SMART" id="SM00326">
    <property type="entry name" value="SH3"/>
    <property type="match status" value="1"/>
</dbReference>
<evidence type="ECO:0000256" key="18">
    <source>
        <dbReference type="PROSITE-ProRule" id="PRU00192"/>
    </source>
</evidence>
<dbReference type="PROSITE" id="PS50088">
    <property type="entry name" value="ANK_REPEAT"/>
    <property type="match status" value="3"/>
</dbReference>
<keyword evidence="9 17" id="KW-0040">ANK repeat</keyword>
<feature type="region of interest" description="Disordered" evidence="19">
    <location>
        <begin position="1224"/>
        <end position="1246"/>
    </location>
</feature>
<feature type="compositionally biased region" description="Basic and acidic residues" evidence="19">
    <location>
        <begin position="1267"/>
        <end position="1277"/>
    </location>
</feature>
<dbReference type="PROSITE" id="PS50297">
    <property type="entry name" value="ANK_REP_REGION"/>
    <property type="match status" value="3"/>
</dbReference>
<feature type="compositionally biased region" description="Basic and acidic residues" evidence="19">
    <location>
        <begin position="1525"/>
        <end position="1534"/>
    </location>
</feature>
<dbReference type="InterPro" id="IPR001478">
    <property type="entry name" value="PDZ"/>
</dbReference>